<dbReference type="PRINTS" id="PR00838">
    <property type="entry name" value="V5ALLERGEN"/>
</dbReference>
<dbReference type="InterPro" id="IPR014044">
    <property type="entry name" value="CAP_dom"/>
</dbReference>
<evidence type="ECO:0000313" key="6">
    <source>
        <dbReference type="EMBL" id="KAB5575233.1"/>
    </source>
</evidence>
<protein>
    <recommendedName>
        <fullName evidence="5">SCP domain-containing protein</fullName>
    </recommendedName>
</protein>
<evidence type="ECO:0000256" key="1">
    <source>
        <dbReference type="ARBA" id="ARBA00004370"/>
    </source>
</evidence>
<dbReference type="CDD" id="cd05385">
    <property type="entry name" value="CAP_GLIPR1-like"/>
    <property type="match status" value="1"/>
</dbReference>
<dbReference type="Proteomes" id="UP000327468">
    <property type="component" value="Chromosome 6"/>
</dbReference>
<dbReference type="SUPFAM" id="SSF55797">
    <property type="entry name" value="PR-1-like"/>
    <property type="match status" value="1"/>
</dbReference>
<organism evidence="6 7">
    <name type="scientific">Pangasianodon hypophthalmus</name>
    <name type="common">Striped catfish</name>
    <name type="synonym">Helicophagus hypophthalmus</name>
    <dbReference type="NCBI Taxonomy" id="310915"/>
    <lineage>
        <taxon>Eukaryota</taxon>
        <taxon>Metazoa</taxon>
        <taxon>Chordata</taxon>
        <taxon>Craniata</taxon>
        <taxon>Vertebrata</taxon>
        <taxon>Euteleostomi</taxon>
        <taxon>Actinopterygii</taxon>
        <taxon>Neopterygii</taxon>
        <taxon>Teleostei</taxon>
        <taxon>Ostariophysi</taxon>
        <taxon>Siluriformes</taxon>
        <taxon>Pangasiidae</taxon>
        <taxon>Pangasianodon</taxon>
    </lineage>
</organism>
<dbReference type="Gene3D" id="3.40.33.10">
    <property type="entry name" value="CAP"/>
    <property type="match status" value="1"/>
</dbReference>
<proteinExistence type="inferred from homology"/>
<dbReference type="PANTHER" id="PTHR10334">
    <property type="entry name" value="CYSTEINE-RICH SECRETORY PROTEIN-RELATED"/>
    <property type="match status" value="1"/>
</dbReference>
<evidence type="ECO:0000313" key="7">
    <source>
        <dbReference type="Proteomes" id="UP000327468"/>
    </source>
</evidence>
<sequence length="362" mass="40247">MHRHDDDDDDDDDDGGRDVVGGFMACPQHDARATHQYSLYSGCINALTHSLTHSHTLTHINTLTHTLSHTLSHINTLSHSLTHSLTHSSVRENLSLFSLIMDLLTCTLLWISALLSGPSGARAFMLPDISEPEFIRRCVQAHNVHRSRAQPPAANMRSMSWDDSLARGARSWARHCRASHNPVLKQEGKAHPAFRHVGENIWLGAPYSAFTVESAVNSWNKEGADYTLANNSCARLCGHYTQLMWATSYKVGCAVHVCSRGIENFSKHPESTIFVCNYGDAGNVFGFTPYIVGLACSKCGMEKCRDKLCTDPNRDQVKRYDWVPGWDLGPSGSAQAISDWLNGSKLQLLAGSFWLLYFYAMH</sequence>
<dbReference type="InterPro" id="IPR018244">
    <property type="entry name" value="Allrgn_V5/Tpx1_CS"/>
</dbReference>
<evidence type="ECO:0000256" key="4">
    <source>
        <dbReference type="SAM" id="Phobius"/>
    </source>
</evidence>
<reference evidence="6 7" key="1">
    <citation type="submission" date="2019-06" db="EMBL/GenBank/DDBJ databases">
        <title>A chromosome-scale genome assembly of the striped catfish, Pangasianodon hypophthalmus.</title>
        <authorList>
            <person name="Wen M."/>
            <person name="Zahm M."/>
            <person name="Roques C."/>
            <person name="Cabau C."/>
            <person name="Klopp C."/>
            <person name="Donnadieu C."/>
            <person name="Jouanno E."/>
            <person name="Avarre J.-C."/>
            <person name="Campet M."/>
            <person name="Ha T.T.T."/>
            <person name="Dugue R."/>
            <person name="Lampietro C."/>
            <person name="Louis A."/>
            <person name="Herpin A."/>
            <person name="Echchiki A."/>
            <person name="Berthelot C."/>
            <person name="Parey E."/>
            <person name="Roest-Crollius H."/>
            <person name="Braasch I."/>
            <person name="Postlethwait J."/>
            <person name="Bobe J."/>
            <person name="Montfort J."/>
            <person name="Bouchez O."/>
            <person name="Begum T."/>
            <person name="Schartl M."/>
            <person name="Guiguen Y."/>
        </authorList>
    </citation>
    <scope>NUCLEOTIDE SEQUENCE [LARGE SCALE GENOMIC DNA]</scope>
    <source>
        <strain evidence="6 7">Indonesia</strain>
        <tissue evidence="6">Blood</tissue>
    </source>
</reference>
<comment type="caution">
    <text evidence="6">The sequence shown here is derived from an EMBL/GenBank/DDBJ whole genome shotgun (WGS) entry which is preliminary data.</text>
</comment>
<dbReference type="SMART" id="SM00198">
    <property type="entry name" value="SCP"/>
    <property type="match status" value="1"/>
</dbReference>
<evidence type="ECO:0000256" key="2">
    <source>
        <dbReference type="ARBA" id="ARBA00009923"/>
    </source>
</evidence>
<keyword evidence="7" id="KW-1185">Reference proteome</keyword>
<evidence type="ECO:0000256" key="3">
    <source>
        <dbReference type="ARBA" id="ARBA00023136"/>
    </source>
</evidence>
<dbReference type="EMBL" id="VFJC01000007">
    <property type="protein sequence ID" value="KAB5575233.1"/>
    <property type="molecule type" value="Genomic_DNA"/>
</dbReference>
<feature type="domain" description="SCP" evidence="5">
    <location>
        <begin position="133"/>
        <end position="286"/>
    </location>
</feature>
<dbReference type="InterPro" id="IPR002413">
    <property type="entry name" value="V5_allergen-like"/>
</dbReference>
<dbReference type="PROSITE" id="PS01009">
    <property type="entry name" value="CRISP_1"/>
    <property type="match status" value="1"/>
</dbReference>
<dbReference type="AlphaFoldDB" id="A0A5N5P7Z4"/>
<accession>A0A5N5P7Z4</accession>
<comment type="subcellular location">
    <subcellularLocation>
        <location evidence="1">Membrane</location>
    </subcellularLocation>
</comment>
<keyword evidence="3 4" id="KW-0472">Membrane</keyword>
<dbReference type="Pfam" id="PF00188">
    <property type="entry name" value="CAP"/>
    <property type="match status" value="1"/>
</dbReference>
<dbReference type="InterPro" id="IPR034121">
    <property type="entry name" value="SCP_GLIPR-1-like"/>
</dbReference>
<keyword evidence="4" id="KW-1133">Transmembrane helix</keyword>
<keyword evidence="4" id="KW-0812">Transmembrane</keyword>
<dbReference type="PRINTS" id="PR00837">
    <property type="entry name" value="V5TPXLIKE"/>
</dbReference>
<feature type="transmembrane region" description="Helical" evidence="4">
    <location>
        <begin position="94"/>
        <end position="115"/>
    </location>
</feature>
<name>A0A5N5P7Z4_PANHP</name>
<comment type="similarity">
    <text evidence="2">Belongs to the CRISP family.</text>
</comment>
<gene>
    <name evidence="6" type="ORF">PHYPO_G00218470</name>
</gene>
<dbReference type="GO" id="GO:0005576">
    <property type="term" value="C:extracellular region"/>
    <property type="evidence" value="ECO:0007669"/>
    <property type="project" value="InterPro"/>
</dbReference>
<dbReference type="GO" id="GO:0016020">
    <property type="term" value="C:membrane"/>
    <property type="evidence" value="ECO:0007669"/>
    <property type="project" value="UniProtKB-SubCell"/>
</dbReference>
<dbReference type="InterPro" id="IPR035940">
    <property type="entry name" value="CAP_sf"/>
</dbReference>
<dbReference type="InterPro" id="IPR001283">
    <property type="entry name" value="CRISP-related"/>
</dbReference>
<evidence type="ECO:0000259" key="5">
    <source>
        <dbReference type="SMART" id="SM00198"/>
    </source>
</evidence>